<accession>A0A7R9WQI1</accession>
<dbReference type="AlphaFoldDB" id="A0A7R9WQI1"/>
<dbReference type="GO" id="GO:0006398">
    <property type="term" value="P:mRNA 3'-end processing by stem-loop binding and cleavage"/>
    <property type="evidence" value="ECO:0007669"/>
    <property type="project" value="TreeGrafter"/>
</dbReference>
<dbReference type="GO" id="GO:0071204">
    <property type="term" value="C:histone pre-mRNA 3'end processing complex"/>
    <property type="evidence" value="ECO:0007669"/>
    <property type="project" value="TreeGrafter"/>
</dbReference>
<dbReference type="PANTHER" id="PTHR17408:SF0">
    <property type="entry name" value="HISTONE RNA HAIRPIN-BINDING PROTEIN"/>
    <property type="match status" value="1"/>
</dbReference>
<dbReference type="Pfam" id="PF15247">
    <property type="entry name" value="SLBP_RNA_bind"/>
    <property type="match status" value="1"/>
</dbReference>
<keyword evidence="2" id="KW-0694">RNA-binding</keyword>
<feature type="compositionally biased region" description="Basic and acidic residues" evidence="3">
    <location>
        <begin position="105"/>
        <end position="121"/>
    </location>
</feature>
<proteinExistence type="inferred from homology"/>
<dbReference type="GO" id="GO:0071207">
    <property type="term" value="F:histone pre-mRNA stem-loop binding"/>
    <property type="evidence" value="ECO:0007669"/>
    <property type="project" value="TreeGrafter"/>
</dbReference>
<comment type="similarity">
    <text evidence="1">Belongs to the SLBP family.</text>
</comment>
<dbReference type="Gene3D" id="1.10.8.1120">
    <property type="entry name" value="Histone RNA hairpin-binding protein RNA-binding domain"/>
    <property type="match status" value="1"/>
</dbReference>
<organism evidence="5">
    <name type="scientific">Craspedostauros australis</name>
    <dbReference type="NCBI Taxonomy" id="1486917"/>
    <lineage>
        <taxon>Eukaryota</taxon>
        <taxon>Sar</taxon>
        <taxon>Stramenopiles</taxon>
        <taxon>Ochrophyta</taxon>
        <taxon>Bacillariophyta</taxon>
        <taxon>Bacillariophyceae</taxon>
        <taxon>Bacillariophycidae</taxon>
        <taxon>Naviculales</taxon>
        <taxon>Naviculaceae</taxon>
        <taxon>Craspedostauros</taxon>
    </lineage>
</organism>
<feature type="compositionally biased region" description="Acidic residues" evidence="3">
    <location>
        <begin position="297"/>
        <end position="306"/>
    </location>
</feature>
<dbReference type="PANTHER" id="PTHR17408">
    <property type="entry name" value="HISTONE RNA HAIRPIN-BINDING PROTEIN"/>
    <property type="match status" value="1"/>
</dbReference>
<dbReference type="InterPro" id="IPR038294">
    <property type="entry name" value="SLBP_RNA_bind_sf"/>
</dbReference>
<dbReference type="GO" id="GO:0003729">
    <property type="term" value="F:mRNA binding"/>
    <property type="evidence" value="ECO:0007669"/>
    <property type="project" value="InterPro"/>
</dbReference>
<dbReference type="GO" id="GO:0051028">
    <property type="term" value="P:mRNA transport"/>
    <property type="evidence" value="ECO:0007669"/>
    <property type="project" value="TreeGrafter"/>
</dbReference>
<feature type="region of interest" description="Disordered" evidence="3">
    <location>
        <begin position="1"/>
        <end position="134"/>
    </location>
</feature>
<evidence type="ECO:0000259" key="4">
    <source>
        <dbReference type="Pfam" id="PF15247"/>
    </source>
</evidence>
<evidence type="ECO:0000313" key="5">
    <source>
        <dbReference type="EMBL" id="CAD8332100.1"/>
    </source>
</evidence>
<evidence type="ECO:0000256" key="1">
    <source>
        <dbReference type="ARBA" id="ARBA00006151"/>
    </source>
</evidence>
<feature type="compositionally biased region" description="Polar residues" evidence="3">
    <location>
        <begin position="251"/>
        <end position="264"/>
    </location>
</feature>
<dbReference type="InterPro" id="IPR029344">
    <property type="entry name" value="SLBP_RNA_bind"/>
</dbReference>
<evidence type="ECO:0000256" key="3">
    <source>
        <dbReference type="SAM" id="MobiDB-lite"/>
    </source>
</evidence>
<feature type="compositionally biased region" description="Low complexity" evidence="3">
    <location>
        <begin position="63"/>
        <end position="89"/>
    </location>
</feature>
<feature type="domain" description="Histone RNA hairpin-binding protein RNA-binding" evidence="4">
    <location>
        <begin position="122"/>
        <end position="191"/>
    </location>
</feature>
<name>A0A7R9WQI1_9STRA</name>
<feature type="compositionally biased region" description="Basic and acidic residues" evidence="3">
    <location>
        <begin position="231"/>
        <end position="243"/>
    </location>
</feature>
<dbReference type="InterPro" id="IPR026502">
    <property type="entry name" value="SLBP1/SLBP2"/>
</dbReference>
<feature type="region of interest" description="Disordered" evidence="3">
    <location>
        <begin position="192"/>
        <end position="306"/>
    </location>
</feature>
<dbReference type="EMBL" id="HBEF01006749">
    <property type="protein sequence ID" value="CAD8332100.1"/>
    <property type="molecule type" value="Transcribed_RNA"/>
</dbReference>
<gene>
    <name evidence="5" type="ORF">CAUS1442_LOCUS4199</name>
</gene>
<protein>
    <recommendedName>
        <fullName evidence="4">Histone RNA hairpin-binding protein RNA-binding domain-containing protein</fullName>
    </recommendedName>
</protein>
<feature type="compositionally biased region" description="Polar residues" evidence="3">
    <location>
        <begin position="196"/>
        <end position="209"/>
    </location>
</feature>
<sequence>MNRGYRDNRARNGRQGERMAPVNVDGRGRNDASRSQRGCGHGRDTTSTVVGADTMASSKRDYSSLSSAAPSSRHQQTPQQQQQQQQGNQHRTKRLKFSMSAGQSETKEPEFRKLDRSDSAHANKMQKRHREILKGKNTIGYEEYLRQVPKERRRARSMKTPSTPDHTLDISNKRWLGMVRAWRRALHEYDPPDVKTLSQEGTNDSASSTPKRDIFQAGASNSKADNSDGVVEGKRPHRSEDKGVTSIALGQASNSQADGTQHGQSGDGREISNEDGMEQPNQWDGGLPPEGAALDWAEVDSDDDLI</sequence>
<feature type="compositionally biased region" description="Basic and acidic residues" evidence="3">
    <location>
        <begin position="1"/>
        <end position="17"/>
    </location>
</feature>
<evidence type="ECO:0000256" key="2">
    <source>
        <dbReference type="ARBA" id="ARBA00022884"/>
    </source>
</evidence>
<reference evidence="5" key="1">
    <citation type="submission" date="2021-01" db="EMBL/GenBank/DDBJ databases">
        <authorList>
            <person name="Corre E."/>
            <person name="Pelletier E."/>
            <person name="Niang G."/>
            <person name="Scheremetjew M."/>
            <person name="Finn R."/>
            <person name="Kale V."/>
            <person name="Holt S."/>
            <person name="Cochrane G."/>
            <person name="Meng A."/>
            <person name="Brown T."/>
            <person name="Cohen L."/>
        </authorList>
    </citation>
    <scope>NUCLEOTIDE SEQUENCE</scope>
    <source>
        <strain evidence="5">CCMP3328</strain>
    </source>
</reference>
<dbReference type="GO" id="GO:0005737">
    <property type="term" value="C:cytoplasm"/>
    <property type="evidence" value="ECO:0007669"/>
    <property type="project" value="TreeGrafter"/>
</dbReference>
<feature type="region of interest" description="Disordered" evidence="3">
    <location>
        <begin position="150"/>
        <end position="169"/>
    </location>
</feature>